<protein>
    <recommendedName>
        <fullName evidence="2">Fibronectin type-III domain-containing protein</fullName>
    </recommendedName>
</protein>
<keyword evidence="1" id="KW-0472">Membrane</keyword>
<evidence type="ECO:0000313" key="3">
    <source>
        <dbReference type="EMBL" id="PIW36985.1"/>
    </source>
</evidence>
<dbReference type="InterPro" id="IPR058692">
    <property type="entry name" value="Fn3_SaeA_2nd"/>
</dbReference>
<feature type="domain" description="Fibronectin type-III" evidence="2">
    <location>
        <begin position="213"/>
        <end position="298"/>
    </location>
</feature>
<dbReference type="SMART" id="SM00060">
    <property type="entry name" value="FN3"/>
    <property type="match status" value="2"/>
</dbReference>
<comment type="caution">
    <text evidence="3">The sequence shown here is derived from an EMBL/GenBank/DDBJ whole genome shotgun (WGS) entry which is preliminary data.</text>
</comment>
<feature type="domain" description="Fibronectin type-III" evidence="2">
    <location>
        <begin position="104"/>
        <end position="194"/>
    </location>
</feature>
<evidence type="ECO:0000259" key="2">
    <source>
        <dbReference type="SMART" id="SM00060"/>
    </source>
</evidence>
<evidence type="ECO:0000256" key="1">
    <source>
        <dbReference type="SAM" id="Phobius"/>
    </source>
</evidence>
<dbReference type="InterPro" id="IPR036116">
    <property type="entry name" value="FN3_sf"/>
</dbReference>
<sequence length="327" mass="36241">MSTPQEQEIAQRAYKSRRRWLFLKEVTLLLLVAVVAGLSMYVARDNHTALGLLPGRVALADELPVITSFRTPILSSEPFLELDLREMSHVEQQVAGTVFDPTNPPPVEMLSALNSRIGGEVVLFWTLPKGVSEVAIYRTAIKDTEVVSLQKRDTKNETKIVDDLAAESYVDTDVTDGEAYQYRVVSLQTHDGKVYESEEGSVDVVIPSDEVPPQAPQNVIVRTSTVDDKTSLEVLWVHTDSEDFDHVRVYRSSIYGDRGEEVALVQANQTAAYIDDSVDPNETYYYTVVSYDTSDNASSADFQAPAPGNSSPFEPFTVNSITGEVIR</sequence>
<keyword evidence="1" id="KW-0812">Transmembrane</keyword>
<reference evidence="3 4" key="1">
    <citation type="submission" date="2017-09" db="EMBL/GenBank/DDBJ databases">
        <title>Depth-based differentiation of microbial function through sediment-hosted aquifers and enrichment of novel symbionts in the deep terrestrial subsurface.</title>
        <authorList>
            <person name="Probst A.J."/>
            <person name="Ladd B."/>
            <person name="Jarett J.K."/>
            <person name="Geller-Mcgrath D.E."/>
            <person name="Sieber C.M."/>
            <person name="Emerson J.B."/>
            <person name="Anantharaman K."/>
            <person name="Thomas B.C."/>
            <person name="Malmstrom R."/>
            <person name="Stieglmeier M."/>
            <person name="Klingl A."/>
            <person name="Woyke T."/>
            <person name="Ryan C.M."/>
            <person name="Banfield J.F."/>
        </authorList>
    </citation>
    <scope>NUCLEOTIDE SEQUENCE [LARGE SCALE GENOMIC DNA]</scope>
    <source>
        <strain evidence="3">CG15_BIG_FIL_POST_REV_8_21_14_020_45_12</strain>
    </source>
</reference>
<accession>A0A2M7H422</accession>
<dbReference type="InterPro" id="IPR003961">
    <property type="entry name" value="FN3_dom"/>
</dbReference>
<dbReference type="SUPFAM" id="SSF49265">
    <property type="entry name" value="Fibronectin type III"/>
    <property type="match status" value="1"/>
</dbReference>
<organism evidence="3 4">
    <name type="scientific">Candidatus Kerfeldbacteria bacterium CG15_BIG_FIL_POST_REV_8_21_14_020_45_12</name>
    <dbReference type="NCBI Taxonomy" id="2014247"/>
    <lineage>
        <taxon>Bacteria</taxon>
        <taxon>Candidatus Kerfeldiibacteriota</taxon>
    </lineage>
</organism>
<feature type="transmembrane region" description="Helical" evidence="1">
    <location>
        <begin position="21"/>
        <end position="43"/>
    </location>
</feature>
<dbReference type="InterPro" id="IPR013783">
    <property type="entry name" value="Ig-like_fold"/>
</dbReference>
<dbReference type="Pfam" id="PF25833">
    <property type="entry name" value="Fn3_SaeA_3rd"/>
    <property type="match status" value="1"/>
</dbReference>
<gene>
    <name evidence="3" type="ORF">COW24_02530</name>
</gene>
<keyword evidence="1" id="KW-1133">Transmembrane helix</keyword>
<dbReference type="Gene3D" id="2.60.40.10">
    <property type="entry name" value="Immunoglobulins"/>
    <property type="match status" value="2"/>
</dbReference>
<dbReference type="AlphaFoldDB" id="A0A2M7H422"/>
<evidence type="ECO:0000313" key="4">
    <source>
        <dbReference type="Proteomes" id="UP000230292"/>
    </source>
</evidence>
<name>A0A2M7H422_9BACT</name>
<dbReference type="Proteomes" id="UP000230292">
    <property type="component" value="Unassembled WGS sequence"/>
</dbReference>
<proteinExistence type="predicted"/>
<dbReference type="EMBL" id="PFGC01000032">
    <property type="protein sequence ID" value="PIW36985.1"/>
    <property type="molecule type" value="Genomic_DNA"/>
</dbReference>